<dbReference type="AlphaFoldDB" id="A0A640WA70"/>
<comment type="similarity">
    <text evidence="1">Belongs to the bacterial solute-binding protein 3 family.</text>
</comment>
<sequence>MKKSLLLMALTAASVCQVVQADELPQDIIDRGYISAAIVPNYPPMEFKDPATNQITGFDYDLGVALGEKLGIEIRWEETAFEQMISGLKTGRSELVLSGMTDTPERQKVVDFIDYLQTGPQFYTMLRNDGIEAPLDLCGKNVGGSRRTTYPDEVKAWSAANCEAAGKPAITFVGTEGSADARAQLRQGRLDAAVQGSETLPYFSSNEPDTYRILGKPLSRQYTGMAVSNENEALRDALASALDSMIEDGTYQQIIEKWGLQESAVEKVSINAGT</sequence>
<keyword evidence="6" id="KW-1185">Reference proteome</keyword>
<gene>
    <name evidence="5" type="ORF">F0A16_18340</name>
</gene>
<dbReference type="SMART" id="SM00062">
    <property type="entry name" value="PBPb"/>
    <property type="match status" value="1"/>
</dbReference>
<comment type="caution">
    <text evidence="5">The sequence shown here is derived from an EMBL/GenBank/DDBJ whole genome shotgun (WGS) entry which is preliminary data.</text>
</comment>
<proteinExistence type="inferred from homology"/>
<dbReference type="EMBL" id="VTPX01000014">
    <property type="protein sequence ID" value="KAA0015999.1"/>
    <property type="molecule type" value="Genomic_DNA"/>
</dbReference>
<evidence type="ECO:0000256" key="1">
    <source>
        <dbReference type="ARBA" id="ARBA00010333"/>
    </source>
</evidence>
<evidence type="ECO:0000256" key="2">
    <source>
        <dbReference type="ARBA" id="ARBA00022729"/>
    </source>
</evidence>
<dbReference type="PANTHER" id="PTHR35936:SF17">
    <property type="entry name" value="ARGININE-BINDING EXTRACELLULAR PROTEIN ARTP"/>
    <property type="match status" value="1"/>
</dbReference>
<reference evidence="5 6" key="1">
    <citation type="submission" date="2019-08" db="EMBL/GenBank/DDBJ databases">
        <title>Bioinformatics analysis of the strain L3 and L5.</title>
        <authorList>
            <person name="Li X."/>
        </authorList>
    </citation>
    <scope>NUCLEOTIDE SEQUENCE [LARGE SCALE GENOMIC DNA]</scope>
    <source>
        <strain evidence="5 6">L3</strain>
    </source>
</reference>
<evidence type="ECO:0000256" key="3">
    <source>
        <dbReference type="SAM" id="SignalP"/>
    </source>
</evidence>
<organism evidence="5 6">
    <name type="scientific">Salinicola corii</name>
    <dbReference type="NCBI Taxonomy" id="2606937"/>
    <lineage>
        <taxon>Bacteria</taxon>
        <taxon>Pseudomonadati</taxon>
        <taxon>Pseudomonadota</taxon>
        <taxon>Gammaproteobacteria</taxon>
        <taxon>Oceanospirillales</taxon>
        <taxon>Halomonadaceae</taxon>
        <taxon>Salinicola</taxon>
    </lineage>
</organism>
<dbReference type="InterPro" id="IPR001638">
    <property type="entry name" value="Solute-binding_3/MltF_N"/>
</dbReference>
<evidence type="ECO:0000313" key="6">
    <source>
        <dbReference type="Proteomes" id="UP000466024"/>
    </source>
</evidence>
<accession>A0A640WA70</accession>
<feature type="chain" id="PRO_5024786783" evidence="3">
    <location>
        <begin position="22"/>
        <end position="274"/>
    </location>
</feature>
<dbReference type="Pfam" id="PF00497">
    <property type="entry name" value="SBP_bac_3"/>
    <property type="match status" value="1"/>
</dbReference>
<evidence type="ECO:0000313" key="5">
    <source>
        <dbReference type="EMBL" id="KAA0015999.1"/>
    </source>
</evidence>
<name>A0A640WA70_9GAMM</name>
<dbReference type="RefSeq" id="WP_149436932.1">
    <property type="nucleotide sequence ID" value="NZ_VTPX01000014.1"/>
</dbReference>
<dbReference type="SUPFAM" id="SSF53850">
    <property type="entry name" value="Periplasmic binding protein-like II"/>
    <property type="match status" value="1"/>
</dbReference>
<feature type="domain" description="Solute-binding protein family 3/N-terminal" evidence="4">
    <location>
        <begin position="33"/>
        <end position="262"/>
    </location>
</feature>
<evidence type="ECO:0000259" key="4">
    <source>
        <dbReference type="SMART" id="SM00062"/>
    </source>
</evidence>
<protein>
    <submittedName>
        <fullName evidence="5">ABC transporter substrate-binding protein</fullName>
    </submittedName>
</protein>
<dbReference type="CDD" id="cd01004">
    <property type="entry name" value="PBP2_MidA_like"/>
    <property type="match status" value="1"/>
</dbReference>
<dbReference type="Proteomes" id="UP000466024">
    <property type="component" value="Unassembled WGS sequence"/>
</dbReference>
<feature type="signal peptide" evidence="3">
    <location>
        <begin position="1"/>
        <end position="21"/>
    </location>
</feature>
<keyword evidence="2 3" id="KW-0732">Signal</keyword>
<dbReference type="PANTHER" id="PTHR35936">
    <property type="entry name" value="MEMBRANE-BOUND LYTIC MUREIN TRANSGLYCOSYLASE F"/>
    <property type="match status" value="1"/>
</dbReference>
<dbReference type="Gene3D" id="3.40.190.10">
    <property type="entry name" value="Periplasmic binding protein-like II"/>
    <property type="match status" value="2"/>
</dbReference>